<sequence length="71" mass="8461">MVKYTNTKANRSKECRQKKINFVHGQGKRKHQLQRDYEQLKDWKSKLKSYPNKLDKIVADGDTKAKKTMYS</sequence>
<dbReference type="EMBL" id="JAHAIK010000009">
    <property type="protein sequence ID" value="MBS5964859.1"/>
    <property type="molecule type" value="Genomic_DNA"/>
</dbReference>
<evidence type="ECO:0000313" key="2">
    <source>
        <dbReference type="Proteomes" id="UP000730862"/>
    </source>
</evidence>
<dbReference type="Proteomes" id="UP000730862">
    <property type="component" value="Unassembled WGS sequence"/>
</dbReference>
<name>A0A943LHD8_FINMA</name>
<evidence type="ECO:0008006" key="3">
    <source>
        <dbReference type="Google" id="ProtNLM"/>
    </source>
</evidence>
<reference evidence="1" key="1">
    <citation type="submission" date="2021-02" db="EMBL/GenBank/DDBJ databases">
        <title>Infant gut strain persistence is associated with maternal origin, phylogeny, and functional potential including surface adhesion and iron acquisition.</title>
        <authorList>
            <person name="Lou Y.C."/>
        </authorList>
    </citation>
    <scope>NUCLEOTIDE SEQUENCE</scope>
    <source>
        <strain evidence="1">L3_058_000G1_dasL3_058_000G1_concoct_72</strain>
    </source>
</reference>
<accession>A0A943LHD8</accession>
<gene>
    <name evidence="1" type="ORF">KIA07_04230</name>
</gene>
<dbReference type="AlphaFoldDB" id="A0A943LHD8"/>
<proteinExistence type="predicted"/>
<evidence type="ECO:0000313" key="1">
    <source>
        <dbReference type="EMBL" id="MBS5964859.1"/>
    </source>
</evidence>
<dbReference type="RefSeq" id="WP_199797321.1">
    <property type="nucleotide sequence ID" value="NZ_JAHAIK010000009.1"/>
</dbReference>
<protein>
    <recommendedName>
        <fullName evidence="3">Transposase</fullName>
    </recommendedName>
</protein>
<comment type="caution">
    <text evidence="1">The sequence shown here is derived from an EMBL/GenBank/DDBJ whole genome shotgun (WGS) entry which is preliminary data.</text>
</comment>
<organism evidence="1 2">
    <name type="scientific">Finegoldia magna</name>
    <name type="common">Peptostreptococcus magnus</name>
    <dbReference type="NCBI Taxonomy" id="1260"/>
    <lineage>
        <taxon>Bacteria</taxon>
        <taxon>Bacillati</taxon>
        <taxon>Bacillota</taxon>
        <taxon>Tissierellia</taxon>
        <taxon>Tissierellales</taxon>
        <taxon>Peptoniphilaceae</taxon>
        <taxon>Finegoldia</taxon>
    </lineage>
</organism>